<evidence type="ECO:0000256" key="1">
    <source>
        <dbReference type="ARBA" id="ARBA00004141"/>
    </source>
</evidence>
<name>A0A564KFU9_9ENTR</name>
<protein>
    <recommendedName>
        <fullName evidence="10">Isoprenylcysteine carboxylmethyltransferase family protein</fullName>
    </recommendedName>
</protein>
<keyword evidence="4 5" id="KW-0472">Membrane</keyword>
<dbReference type="EMBL" id="CABGHF010000012">
    <property type="protein sequence ID" value="VUS68179.1"/>
    <property type="molecule type" value="Genomic_DNA"/>
</dbReference>
<accession>A0A564KFU9</accession>
<evidence type="ECO:0000256" key="5">
    <source>
        <dbReference type="SAM" id="Phobius"/>
    </source>
</evidence>
<dbReference type="Proteomes" id="UP000318370">
    <property type="component" value="Unassembled WGS sequence"/>
</dbReference>
<dbReference type="EMBL" id="CABGGS010000003">
    <property type="protein sequence ID" value="VUS30947.1"/>
    <property type="molecule type" value="Genomic_DNA"/>
</dbReference>
<evidence type="ECO:0000256" key="2">
    <source>
        <dbReference type="ARBA" id="ARBA00022692"/>
    </source>
</evidence>
<dbReference type="Proteomes" id="UP000317652">
    <property type="component" value="Unassembled WGS sequence"/>
</dbReference>
<dbReference type="RefSeq" id="WP_185931873.1">
    <property type="nucleotide sequence ID" value="NZ_CABGGS010000003.1"/>
</dbReference>
<proteinExistence type="predicted"/>
<comment type="subcellular location">
    <subcellularLocation>
        <location evidence="1">Membrane</location>
        <topology evidence="1">Multi-pass membrane protein</topology>
    </subcellularLocation>
</comment>
<sequence length="149" mass="17389">MLRKIFIPPVLLLLFLLFDLLIAGHEFWVWKPLSLSLAALLLGVCAVIVFGTLCQFYSRRTTLNPLRAEETTTLMTDGWFRYSRNPIYLAMIGVQVAFISLSGIPLLLLTLPLFIYLLTVLHIRPEETELARLFPRQWPEYARRVRRWL</sequence>
<evidence type="ECO:0000256" key="4">
    <source>
        <dbReference type="ARBA" id="ARBA00023136"/>
    </source>
</evidence>
<dbReference type="AlphaFoldDB" id="A0A564KFU9"/>
<dbReference type="Pfam" id="PF04140">
    <property type="entry name" value="ICMT"/>
    <property type="match status" value="1"/>
</dbReference>
<evidence type="ECO:0000256" key="3">
    <source>
        <dbReference type="ARBA" id="ARBA00022989"/>
    </source>
</evidence>
<gene>
    <name evidence="7" type="ORF">SB6408_00973</name>
    <name evidence="6" type="ORF">SB6411_04616</name>
</gene>
<evidence type="ECO:0008006" key="10">
    <source>
        <dbReference type="Google" id="ProtNLM"/>
    </source>
</evidence>
<keyword evidence="8" id="KW-1185">Reference proteome</keyword>
<evidence type="ECO:0000313" key="6">
    <source>
        <dbReference type="EMBL" id="VUS30947.1"/>
    </source>
</evidence>
<reference evidence="8 9" key="1">
    <citation type="submission" date="2019-07" db="EMBL/GenBank/DDBJ databases">
        <authorList>
            <person name="Brisse S."/>
            <person name="Rodrigues C."/>
            <person name="Thorpe H."/>
        </authorList>
    </citation>
    <scope>NUCLEOTIDE SEQUENCE [LARGE SCALE GENOMIC DNA]</scope>
    <source>
        <strain evidence="7">SB6408</strain>
        <strain evidence="6">SB6411</strain>
    </source>
</reference>
<dbReference type="Gene3D" id="1.20.120.1630">
    <property type="match status" value="1"/>
</dbReference>
<dbReference type="InterPro" id="IPR007269">
    <property type="entry name" value="ICMT_MeTrfase"/>
</dbReference>
<dbReference type="GO" id="GO:0016020">
    <property type="term" value="C:membrane"/>
    <property type="evidence" value="ECO:0007669"/>
    <property type="project" value="UniProtKB-SubCell"/>
</dbReference>
<dbReference type="GO" id="GO:0004671">
    <property type="term" value="F:protein C-terminal S-isoprenylcysteine carboxyl O-methyltransferase activity"/>
    <property type="evidence" value="ECO:0007669"/>
    <property type="project" value="InterPro"/>
</dbReference>
<evidence type="ECO:0000313" key="7">
    <source>
        <dbReference type="EMBL" id="VUS68179.1"/>
    </source>
</evidence>
<feature type="transmembrane region" description="Helical" evidence="5">
    <location>
        <begin position="87"/>
        <end position="118"/>
    </location>
</feature>
<feature type="transmembrane region" description="Helical" evidence="5">
    <location>
        <begin position="33"/>
        <end position="57"/>
    </location>
</feature>
<keyword evidence="3 5" id="KW-1133">Transmembrane helix</keyword>
<evidence type="ECO:0000313" key="9">
    <source>
        <dbReference type="Proteomes" id="UP000318370"/>
    </source>
</evidence>
<evidence type="ECO:0000313" key="8">
    <source>
        <dbReference type="Proteomes" id="UP000317652"/>
    </source>
</evidence>
<organism evidence="7 9">
    <name type="scientific">Klebsiella spallanzanii</name>
    <dbReference type="NCBI Taxonomy" id="2587528"/>
    <lineage>
        <taxon>Bacteria</taxon>
        <taxon>Pseudomonadati</taxon>
        <taxon>Pseudomonadota</taxon>
        <taxon>Gammaproteobacteria</taxon>
        <taxon>Enterobacterales</taxon>
        <taxon>Enterobacteriaceae</taxon>
        <taxon>Klebsiella/Raoultella group</taxon>
        <taxon>Klebsiella</taxon>
    </lineage>
</organism>
<keyword evidence="2 5" id="KW-0812">Transmembrane</keyword>